<dbReference type="eggNOG" id="COG3128">
    <property type="taxonomic scope" value="Bacteria"/>
</dbReference>
<keyword evidence="6" id="KW-0408">Iron</keyword>
<evidence type="ECO:0000256" key="6">
    <source>
        <dbReference type="ARBA" id="ARBA00023004"/>
    </source>
</evidence>
<dbReference type="STRING" id="203124.Tery_2602"/>
<dbReference type="HOGENOM" id="CLU_106572_0_0_3"/>
<comment type="cofactor">
    <cofactor evidence="1">
        <name>L-ascorbate</name>
        <dbReference type="ChEBI" id="CHEBI:38290"/>
    </cofactor>
</comment>
<evidence type="ECO:0000313" key="8">
    <source>
        <dbReference type="EMBL" id="ABG51797.1"/>
    </source>
</evidence>
<dbReference type="KEGG" id="ter:Tery_2602"/>
<protein>
    <submittedName>
        <fullName evidence="8">Prolyl 4-hydroxylase, alpha subunit</fullName>
    </submittedName>
</protein>
<dbReference type="Gene3D" id="2.60.120.620">
    <property type="entry name" value="q2cbj1_9rhob like domain"/>
    <property type="match status" value="1"/>
</dbReference>
<dbReference type="GO" id="GO:0016705">
    <property type="term" value="F:oxidoreductase activity, acting on paired donors, with incorporation or reduction of molecular oxygen"/>
    <property type="evidence" value="ECO:0007669"/>
    <property type="project" value="InterPro"/>
</dbReference>
<dbReference type="Pfam" id="PF13640">
    <property type="entry name" value="2OG-FeII_Oxy_3"/>
    <property type="match status" value="1"/>
</dbReference>
<keyword evidence="2" id="KW-0479">Metal-binding</keyword>
<evidence type="ECO:0000256" key="3">
    <source>
        <dbReference type="ARBA" id="ARBA00022896"/>
    </source>
</evidence>
<dbReference type="GO" id="GO:0031418">
    <property type="term" value="F:L-ascorbic acid binding"/>
    <property type="evidence" value="ECO:0007669"/>
    <property type="project" value="UniProtKB-KW"/>
</dbReference>
<dbReference type="RefSeq" id="WP_011612159.1">
    <property type="nucleotide sequence ID" value="NC_008312.1"/>
</dbReference>
<dbReference type="InterPro" id="IPR005123">
    <property type="entry name" value="Oxoglu/Fe-dep_dioxygenase_dom"/>
</dbReference>
<evidence type="ECO:0000256" key="1">
    <source>
        <dbReference type="ARBA" id="ARBA00001961"/>
    </source>
</evidence>
<proteinExistence type="predicted"/>
<feature type="domain" description="Fe2OG dioxygenase" evidence="7">
    <location>
        <begin position="106"/>
        <end position="206"/>
    </location>
</feature>
<evidence type="ECO:0000256" key="5">
    <source>
        <dbReference type="ARBA" id="ARBA00023002"/>
    </source>
</evidence>
<dbReference type="InterPro" id="IPR006620">
    <property type="entry name" value="Pro_4_hyd_alph"/>
</dbReference>
<keyword evidence="3" id="KW-0847">Vitamin C</keyword>
<sequence>MFWMYPEKKYNQTVFTCYDASEPSHFCQRGENWGVFTADECDWIISLSQNVATSQNYIAEVTNPSYRQVSAWEIYQTQETNWVWQRLINNVISGNNHCWNYDIVGILESIQLICYDSTNTSEKIQDNCDLHIDNEYPLSFRKISFSVELSEPNSYEGAELNLYVQKNQKILPRSRGSMIMFPSFILHEVTPIISGKRWALIGWVGGPQFR</sequence>
<evidence type="ECO:0000256" key="2">
    <source>
        <dbReference type="ARBA" id="ARBA00022723"/>
    </source>
</evidence>
<dbReference type="SMART" id="SM00702">
    <property type="entry name" value="P4Hc"/>
    <property type="match status" value="1"/>
</dbReference>
<dbReference type="EMBL" id="CP000393">
    <property type="protein sequence ID" value="ABG51797.1"/>
    <property type="molecule type" value="Genomic_DNA"/>
</dbReference>
<dbReference type="AlphaFoldDB" id="Q111M7"/>
<dbReference type="GO" id="GO:0051213">
    <property type="term" value="F:dioxygenase activity"/>
    <property type="evidence" value="ECO:0007669"/>
    <property type="project" value="UniProtKB-KW"/>
</dbReference>
<accession>Q111M7</accession>
<evidence type="ECO:0000256" key="4">
    <source>
        <dbReference type="ARBA" id="ARBA00022964"/>
    </source>
</evidence>
<name>Q111M7_TRIEI</name>
<dbReference type="GO" id="GO:0005506">
    <property type="term" value="F:iron ion binding"/>
    <property type="evidence" value="ECO:0007669"/>
    <property type="project" value="InterPro"/>
</dbReference>
<organism evidence="8">
    <name type="scientific">Trichodesmium erythraeum (strain IMS101)</name>
    <dbReference type="NCBI Taxonomy" id="203124"/>
    <lineage>
        <taxon>Bacteria</taxon>
        <taxon>Bacillati</taxon>
        <taxon>Cyanobacteriota</taxon>
        <taxon>Cyanophyceae</taxon>
        <taxon>Oscillatoriophycideae</taxon>
        <taxon>Oscillatoriales</taxon>
        <taxon>Microcoleaceae</taxon>
        <taxon>Trichodesmium</taxon>
    </lineage>
</organism>
<dbReference type="InterPro" id="IPR044862">
    <property type="entry name" value="Pro_4_hyd_alph_FE2OG_OXY"/>
</dbReference>
<dbReference type="OrthoDB" id="9812472at2"/>
<evidence type="ECO:0000259" key="7">
    <source>
        <dbReference type="PROSITE" id="PS51471"/>
    </source>
</evidence>
<dbReference type="PROSITE" id="PS51471">
    <property type="entry name" value="FE2OG_OXY"/>
    <property type="match status" value="1"/>
</dbReference>
<keyword evidence="5" id="KW-0560">Oxidoreductase</keyword>
<gene>
    <name evidence="8" type="ordered locus">Tery_2602</name>
</gene>
<reference evidence="8" key="1">
    <citation type="submission" date="2006-06" db="EMBL/GenBank/DDBJ databases">
        <title>Complete sequence of Trichodesmium erythraeum IMS101.</title>
        <authorList>
            <consortium name="US DOE Joint Genome Institute"/>
            <person name="Copeland A."/>
            <person name="Lucas S."/>
            <person name="Lapidus A."/>
            <person name="Barry K."/>
            <person name="Detter J.C."/>
            <person name="Glavina del Rio T."/>
            <person name="Hammon N."/>
            <person name="Israni S."/>
            <person name="Dalin E."/>
            <person name="Tice H."/>
            <person name="Pitluck S."/>
            <person name="Kiss H."/>
            <person name="Munk A.C."/>
            <person name="Brettin T."/>
            <person name="Bruce D."/>
            <person name="Han C."/>
            <person name="Tapia R."/>
            <person name="Gilna P."/>
            <person name="Schmutz J."/>
            <person name="Larimer F."/>
            <person name="Land M."/>
            <person name="Hauser L."/>
            <person name="Kyrpides N."/>
            <person name="Kim E."/>
            <person name="Richardson P."/>
        </authorList>
    </citation>
    <scope>NUCLEOTIDE SEQUENCE [LARGE SCALE GENOMIC DNA]</scope>
    <source>
        <strain evidence="8">IMS101</strain>
    </source>
</reference>
<keyword evidence="4" id="KW-0223">Dioxygenase</keyword>